<feature type="binding site" evidence="5">
    <location>
        <position position="357"/>
    </location>
    <ligand>
        <name>S-adenosyl-L-methionine</name>
        <dbReference type="ChEBI" id="CHEBI:59789"/>
    </ligand>
</feature>
<comment type="similarity">
    <text evidence="5">Belongs to the class I-like SAM-binding methyltransferase superfamily. RsmB/NOP family.</text>
</comment>
<feature type="active site" description="Nucleophile" evidence="5">
    <location>
        <position position="410"/>
    </location>
</feature>
<feature type="binding site" evidence="5">
    <location>
        <position position="339"/>
    </location>
    <ligand>
        <name>S-adenosyl-L-methionine</name>
        <dbReference type="ChEBI" id="CHEBI:59789"/>
    </ligand>
</feature>
<evidence type="ECO:0000256" key="5">
    <source>
        <dbReference type="PROSITE-ProRule" id="PRU01023"/>
    </source>
</evidence>
<keyword evidence="8" id="KW-1185">Reference proteome</keyword>
<keyword evidence="2 5" id="KW-0808">Transferase</keyword>
<feature type="domain" description="SAM-dependent MTase RsmB/NOP-type" evidence="6">
    <location>
        <begin position="183"/>
        <end position="474"/>
    </location>
</feature>
<evidence type="ECO:0000256" key="4">
    <source>
        <dbReference type="ARBA" id="ARBA00022884"/>
    </source>
</evidence>
<evidence type="ECO:0000313" key="7">
    <source>
        <dbReference type="EMBL" id="WFM82636.1"/>
    </source>
</evidence>
<evidence type="ECO:0000259" key="6">
    <source>
        <dbReference type="PROSITE" id="PS51686"/>
    </source>
</evidence>
<dbReference type="Gene3D" id="3.40.50.150">
    <property type="entry name" value="Vaccinia Virus protein VP39"/>
    <property type="match status" value="1"/>
</dbReference>
<evidence type="ECO:0000256" key="1">
    <source>
        <dbReference type="ARBA" id="ARBA00022603"/>
    </source>
</evidence>
<keyword evidence="1 5" id="KW-0489">Methyltransferase</keyword>
<dbReference type="EMBL" id="CP121208">
    <property type="protein sequence ID" value="WFM82636.1"/>
    <property type="molecule type" value="Genomic_DNA"/>
</dbReference>
<dbReference type="InterPro" id="IPR035926">
    <property type="entry name" value="NusB-like_sf"/>
</dbReference>
<dbReference type="Proteomes" id="UP001215216">
    <property type="component" value="Chromosome"/>
</dbReference>
<feature type="binding site" evidence="5">
    <location>
        <begin position="288"/>
        <end position="294"/>
    </location>
    <ligand>
        <name>S-adenosyl-L-methionine</name>
        <dbReference type="ChEBI" id="CHEBI:59789"/>
    </ligand>
</feature>
<dbReference type="PRINTS" id="PR02008">
    <property type="entry name" value="RCMTFAMILY"/>
</dbReference>
<dbReference type="InterPro" id="IPR001678">
    <property type="entry name" value="MeTrfase_RsmB-F_NOP2_dom"/>
</dbReference>
<accession>A0ABY8G0G1</accession>
<protein>
    <submittedName>
        <fullName evidence="7">Transcription antitermination factor NusB</fullName>
    </submittedName>
</protein>
<name>A0ABY8G0G1_9ACTO</name>
<dbReference type="Gene3D" id="1.10.940.10">
    <property type="entry name" value="NusB-like"/>
    <property type="match status" value="1"/>
</dbReference>
<evidence type="ECO:0000313" key="8">
    <source>
        <dbReference type="Proteomes" id="UP001215216"/>
    </source>
</evidence>
<organism evidence="7 8">
    <name type="scientific">Arcanobacterium canis</name>
    <dbReference type="NCBI Taxonomy" id="999183"/>
    <lineage>
        <taxon>Bacteria</taxon>
        <taxon>Bacillati</taxon>
        <taxon>Actinomycetota</taxon>
        <taxon>Actinomycetes</taxon>
        <taxon>Actinomycetales</taxon>
        <taxon>Actinomycetaceae</taxon>
        <taxon>Arcanobacterium</taxon>
    </lineage>
</organism>
<dbReference type="SUPFAM" id="SSF48013">
    <property type="entry name" value="NusB-like"/>
    <property type="match status" value="1"/>
</dbReference>
<dbReference type="PANTHER" id="PTHR22807:SF53">
    <property type="entry name" value="RIBOSOMAL RNA SMALL SUBUNIT METHYLTRANSFERASE B-RELATED"/>
    <property type="match status" value="1"/>
</dbReference>
<dbReference type="CDD" id="cd02440">
    <property type="entry name" value="AdoMet_MTases"/>
    <property type="match status" value="1"/>
</dbReference>
<reference evidence="7 8" key="1">
    <citation type="submission" date="2023-03" db="EMBL/GenBank/DDBJ databases">
        <title>Complete genome of Arcanobacterium canis strain DSM 25104 isolated in 2010 from a canine otitis externa in Germany.</title>
        <authorList>
            <person name="Borowiak M."/>
            <person name="Kreitlow A."/>
            <person name="Malorny B."/>
            <person name="Laemmler C."/>
            <person name="Prenger-Berninghoff E."/>
            <person name="Ploetz M."/>
            <person name="Abdulmawjood A."/>
        </authorList>
    </citation>
    <scope>NUCLEOTIDE SEQUENCE [LARGE SCALE GENOMIC DNA]</scope>
    <source>
        <strain evidence="7 8">DSM 25104</strain>
    </source>
</reference>
<dbReference type="SUPFAM" id="SSF53335">
    <property type="entry name" value="S-adenosyl-L-methionine-dependent methyltransferases"/>
    <property type="match status" value="1"/>
</dbReference>
<gene>
    <name evidence="7" type="ORF">P7079_04280</name>
</gene>
<dbReference type="RefSeq" id="WP_278012062.1">
    <property type="nucleotide sequence ID" value="NZ_CP121208.1"/>
</dbReference>
<keyword evidence="3 5" id="KW-0949">S-adenosyl-L-methionine</keyword>
<dbReference type="InterPro" id="IPR049560">
    <property type="entry name" value="MeTrfase_RsmB-F_NOP2_cat"/>
</dbReference>
<dbReference type="PANTHER" id="PTHR22807">
    <property type="entry name" value="NOP2 YEAST -RELATED NOL1/NOP2/FMU SUN DOMAIN-CONTAINING"/>
    <property type="match status" value="1"/>
</dbReference>
<evidence type="ECO:0000256" key="3">
    <source>
        <dbReference type="ARBA" id="ARBA00022691"/>
    </source>
</evidence>
<dbReference type="InterPro" id="IPR023267">
    <property type="entry name" value="RCMT"/>
</dbReference>
<dbReference type="Pfam" id="PF01029">
    <property type="entry name" value="NusB"/>
    <property type="match status" value="1"/>
</dbReference>
<dbReference type="Pfam" id="PF01189">
    <property type="entry name" value="Methyltr_RsmB-F"/>
    <property type="match status" value="1"/>
</dbReference>
<keyword evidence="4 5" id="KW-0694">RNA-binding</keyword>
<dbReference type="PROSITE" id="PS51686">
    <property type="entry name" value="SAM_MT_RSMB_NOP"/>
    <property type="match status" value="1"/>
</dbReference>
<proteinExistence type="inferred from homology"/>
<evidence type="ECO:0000256" key="2">
    <source>
        <dbReference type="ARBA" id="ARBA00022679"/>
    </source>
</evidence>
<dbReference type="InterPro" id="IPR029063">
    <property type="entry name" value="SAM-dependent_MTases_sf"/>
</dbReference>
<dbReference type="InterPro" id="IPR006027">
    <property type="entry name" value="NusB_RsmB_TIM44"/>
</dbReference>
<sequence>MSKERPSHWVPGRSASDKARLAVFNVLMDVEADGAYANIVLPRQLRSWHFGRRDSAYATNLAYGTLRLQGRWDAILEHCMGGRRIEDTDLPVRVLLRMGTHQLLEFGTAPHAAVNETVTLTRNEIGTGASKFVNAVLHRVSERSVKEWQEIIRADAGGKANSVAFLSRWFSHPGWIIRALSQALNASGRPHKDILKVLKADNTPAHVALVARAITLGDLEADIERGSMTSAPGKLVDSALLLTSGAPHRVFAVKDGLAGVQDEGSQLIARTLANAPLEGRDQLWLDMCAGPGGKTATLASYAAKRGARIHANEIHEHRVNLVADSVRYWSNIVDLRLGDGTEIGAQEPQAYDRILIDAPCTGIGALRRRPEARWRKEAGDALDLAVLQGKLLDSGYAALREGGVMCYSTCSPYLTETRSVVESFLERTDAQLIDAGPIASAQAKMTIDSADKMVQLWPDLHHSDAMFFALITKPSKESA</sequence>
<feature type="binding site" evidence="5">
    <location>
        <position position="313"/>
    </location>
    <ligand>
        <name>S-adenosyl-L-methionine</name>
        <dbReference type="ChEBI" id="CHEBI:59789"/>
    </ligand>
</feature>